<feature type="transmembrane region" description="Helical" evidence="6">
    <location>
        <begin position="131"/>
        <end position="152"/>
    </location>
</feature>
<evidence type="ECO:0000256" key="1">
    <source>
        <dbReference type="ARBA" id="ARBA00004141"/>
    </source>
</evidence>
<evidence type="ECO:0000256" key="5">
    <source>
        <dbReference type="ARBA" id="ARBA00023136"/>
    </source>
</evidence>
<feature type="transmembrane region" description="Helical" evidence="6">
    <location>
        <begin position="266"/>
        <end position="286"/>
    </location>
</feature>
<keyword evidence="3 6" id="KW-0812">Transmembrane</keyword>
<feature type="transmembrane region" description="Helical" evidence="6">
    <location>
        <begin position="71"/>
        <end position="90"/>
    </location>
</feature>
<feature type="non-terminal residue" evidence="8">
    <location>
        <position position="1"/>
    </location>
</feature>
<evidence type="ECO:0000256" key="3">
    <source>
        <dbReference type="ARBA" id="ARBA00022692"/>
    </source>
</evidence>
<dbReference type="OrthoDB" id="2985014at2759"/>
<dbReference type="GeneID" id="36551576"/>
<protein>
    <submittedName>
        <fullName evidence="8">MFS general substrate transporter</fullName>
    </submittedName>
</protein>
<dbReference type="EMBL" id="MSFO01000002">
    <property type="protein sequence ID" value="PLB52316.1"/>
    <property type="molecule type" value="Genomic_DNA"/>
</dbReference>
<keyword evidence="2" id="KW-0813">Transport</keyword>
<name>A0A2I2GHG0_9EURO</name>
<dbReference type="Gene3D" id="1.20.1250.20">
    <property type="entry name" value="MFS general substrate transporter like domains"/>
    <property type="match status" value="2"/>
</dbReference>
<dbReference type="PROSITE" id="PS50850">
    <property type="entry name" value="MFS"/>
    <property type="match status" value="1"/>
</dbReference>
<keyword evidence="9" id="KW-1185">Reference proteome</keyword>
<accession>A0A2I2GHG0</accession>
<feature type="transmembrane region" description="Helical" evidence="6">
    <location>
        <begin position="96"/>
        <end position="119"/>
    </location>
</feature>
<dbReference type="SUPFAM" id="SSF103473">
    <property type="entry name" value="MFS general substrate transporter"/>
    <property type="match status" value="1"/>
</dbReference>
<evidence type="ECO:0000313" key="9">
    <source>
        <dbReference type="Proteomes" id="UP000234275"/>
    </source>
</evidence>
<dbReference type="PANTHER" id="PTHR43791">
    <property type="entry name" value="PERMEASE-RELATED"/>
    <property type="match status" value="1"/>
</dbReference>
<sequence length="420" mass="46172">ADFRVLPLLVLCFAIYQLERTNIASALTGGFADTISVNQNTINLGNQLMFLGVVVLEIPSNLILQRVGPRRWISVQVFIFGAVAALQVFVRDKTGFLLTRAILGLAESGFIPGAMYTLSTWYTREQLTKRIAIFFFGMFGGNAVSPLLGAGLLRLDGRGKLAGWQWIFLVEGILSMVVSIAIFFFLAERPNSTPETLSTDTGKDDGSEVNAHTQAISPKDVWNTLSNVRKWPHFLATACVFSTWSPLTTYTPSIIMSLGFSRIESNAIAAIGNFATLPVILFFAWLSDRTKSHGLIVMVAIAAYLIALVLLRTIQPHVGQWGRIGLWTTVNGLAVGYHPIHNAWIQINCKTPAERSIIVMTATSGLMAGTQIFRDDESSTLYPRGILIMIALAVAGLVLTAMQQFIYFLTNRQHKAEQNV</sequence>
<feature type="transmembrane region" description="Helical" evidence="6">
    <location>
        <begin position="292"/>
        <end position="311"/>
    </location>
</feature>
<evidence type="ECO:0000256" key="4">
    <source>
        <dbReference type="ARBA" id="ARBA00022989"/>
    </source>
</evidence>
<evidence type="ECO:0000256" key="2">
    <source>
        <dbReference type="ARBA" id="ARBA00022448"/>
    </source>
</evidence>
<organism evidence="8 9">
    <name type="scientific">Aspergillus steynii IBT 23096</name>
    <dbReference type="NCBI Taxonomy" id="1392250"/>
    <lineage>
        <taxon>Eukaryota</taxon>
        <taxon>Fungi</taxon>
        <taxon>Dikarya</taxon>
        <taxon>Ascomycota</taxon>
        <taxon>Pezizomycotina</taxon>
        <taxon>Eurotiomycetes</taxon>
        <taxon>Eurotiomycetidae</taxon>
        <taxon>Eurotiales</taxon>
        <taxon>Aspergillaceae</taxon>
        <taxon>Aspergillus</taxon>
        <taxon>Aspergillus subgen. Circumdati</taxon>
    </lineage>
</organism>
<reference evidence="8 9" key="1">
    <citation type="submission" date="2016-12" db="EMBL/GenBank/DDBJ databases">
        <title>The genomes of Aspergillus section Nigri reveals drivers in fungal speciation.</title>
        <authorList>
            <consortium name="DOE Joint Genome Institute"/>
            <person name="Vesth T.C."/>
            <person name="Nybo J."/>
            <person name="Theobald S."/>
            <person name="Brandl J."/>
            <person name="Frisvad J.C."/>
            <person name="Nielsen K.F."/>
            <person name="Lyhne E.K."/>
            <person name="Kogle M.E."/>
            <person name="Kuo A."/>
            <person name="Riley R."/>
            <person name="Clum A."/>
            <person name="Nolan M."/>
            <person name="Lipzen A."/>
            <person name="Salamov A."/>
            <person name="Henrissat B."/>
            <person name="Wiebenga A."/>
            <person name="De Vries R.P."/>
            <person name="Grigoriev I.V."/>
            <person name="Mortensen U.H."/>
            <person name="Andersen M.R."/>
            <person name="Baker S.E."/>
        </authorList>
    </citation>
    <scope>NUCLEOTIDE SEQUENCE [LARGE SCALE GENOMIC DNA]</scope>
    <source>
        <strain evidence="8 9">IBT 23096</strain>
    </source>
</reference>
<dbReference type="AlphaFoldDB" id="A0A2I2GHG0"/>
<comment type="caution">
    <text evidence="8">The sequence shown here is derived from an EMBL/GenBank/DDBJ whole genome shotgun (WGS) entry which is preliminary data.</text>
</comment>
<dbReference type="InterPro" id="IPR011701">
    <property type="entry name" value="MFS"/>
</dbReference>
<proteinExistence type="predicted"/>
<gene>
    <name evidence="8" type="ORF">P170DRAFT_351579</name>
</gene>
<evidence type="ECO:0000259" key="7">
    <source>
        <dbReference type="PROSITE" id="PS50850"/>
    </source>
</evidence>
<feature type="transmembrane region" description="Helical" evidence="6">
    <location>
        <begin position="164"/>
        <end position="187"/>
    </location>
</feature>
<dbReference type="VEuPathDB" id="FungiDB:P170DRAFT_351579"/>
<dbReference type="GO" id="GO:0016020">
    <property type="term" value="C:membrane"/>
    <property type="evidence" value="ECO:0007669"/>
    <property type="project" value="UniProtKB-SubCell"/>
</dbReference>
<keyword evidence="5 6" id="KW-0472">Membrane</keyword>
<keyword evidence="4 6" id="KW-1133">Transmembrane helix</keyword>
<dbReference type="GO" id="GO:0022857">
    <property type="term" value="F:transmembrane transporter activity"/>
    <property type="evidence" value="ECO:0007669"/>
    <property type="project" value="InterPro"/>
</dbReference>
<evidence type="ECO:0000313" key="8">
    <source>
        <dbReference type="EMBL" id="PLB52316.1"/>
    </source>
</evidence>
<feature type="transmembrane region" description="Helical" evidence="6">
    <location>
        <begin position="386"/>
        <end position="409"/>
    </location>
</feature>
<dbReference type="InterPro" id="IPR036259">
    <property type="entry name" value="MFS_trans_sf"/>
</dbReference>
<dbReference type="RefSeq" id="XP_024707618.1">
    <property type="nucleotide sequence ID" value="XM_024843876.1"/>
</dbReference>
<dbReference type="Proteomes" id="UP000234275">
    <property type="component" value="Unassembled WGS sequence"/>
</dbReference>
<dbReference type="PANTHER" id="PTHR43791:SF32">
    <property type="entry name" value="MAJOR FACILITATOR SUPERFAMILY (MFS) PROFILE DOMAIN-CONTAINING PROTEIN"/>
    <property type="match status" value="1"/>
</dbReference>
<evidence type="ECO:0000256" key="6">
    <source>
        <dbReference type="SAM" id="Phobius"/>
    </source>
</evidence>
<comment type="subcellular location">
    <subcellularLocation>
        <location evidence="1">Membrane</location>
        <topology evidence="1">Multi-pass membrane protein</topology>
    </subcellularLocation>
</comment>
<feature type="domain" description="Major facilitator superfamily (MFS) profile" evidence="7">
    <location>
        <begin position="5"/>
        <end position="420"/>
    </location>
</feature>
<dbReference type="InterPro" id="IPR020846">
    <property type="entry name" value="MFS_dom"/>
</dbReference>
<dbReference type="Pfam" id="PF07690">
    <property type="entry name" value="MFS_1"/>
    <property type="match status" value="1"/>
</dbReference>